<dbReference type="InterPro" id="IPR050665">
    <property type="entry name" value="Cytochrome_P450_Monooxygen"/>
</dbReference>
<dbReference type="GO" id="GO:0005506">
    <property type="term" value="F:iron ion binding"/>
    <property type="evidence" value="ECO:0007669"/>
    <property type="project" value="InterPro"/>
</dbReference>
<dbReference type="PRINTS" id="PR00463">
    <property type="entry name" value="EP450I"/>
</dbReference>
<evidence type="ECO:0008006" key="16">
    <source>
        <dbReference type="Google" id="ProtNLM"/>
    </source>
</evidence>
<dbReference type="PROSITE" id="PS00086">
    <property type="entry name" value="CYTOCHROME_P450"/>
    <property type="match status" value="1"/>
</dbReference>
<proteinExistence type="inferred from homology"/>
<evidence type="ECO:0000256" key="12">
    <source>
        <dbReference type="RuleBase" id="RU000461"/>
    </source>
</evidence>
<accession>A0AAW1XFR9</accession>
<dbReference type="AlphaFoldDB" id="A0AAW1XFR9"/>
<protein>
    <recommendedName>
        <fullName evidence="16">Cytochrome P450 CYP749A22-like</fullName>
    </recommendedName>
</protein>
<reference evidence="14 15" key="1">
    <citation type="journal article" date="2023" name="G3 (Bethesda)">
        <title>A chromosome-length genome assembly and annotation of blackberry (Rubus argutus, cv. 'Hillquist').</title>
        <authorList>
            <person name="Bruna T."/>
            <person name="Aryal R."/>
            <person name="Dudchenko O."/>
            <person name="Sargent D.J."/>
            <person name="Mead D."/>
            <person name="Buti M."/>
            <person name="Cavallini A."/>
            <person name="Hytonen T."/>
            <person name="Andres J."/>
            <person name="Pham M."/>
            <person name="Weisz D."/>
            <person name="Mascagni F."/>
            <person name="Usai G."/>
            <person name="Natali L."/>
            <person name="Bassil N."/>
            <person name="Fernandez G.E."/>
            <person name="Lomsadze A."/>
            <person name="Armour M."/>
            <person name="Olukolu B."/>
            <person name="Poorten T."/>
            <person name="Britton C."/>
            <person name="Davik J."/>
            <person name="Ashrafi H."/>
            <person name="Aiden E.L."/>
            <person name="Borodovsky M."/>
            <person name="Worthington M."/>
        </authorList>
    </citation>
    <scope>NUCLEOTIDE SEQUENCE [LARGE SCALE GENOMIC DNA]</scope>
    <source>
        <strain evidence="14">PI 553951</strain>
    </source>
</reference>
<sequence length="520" mass="59413">MMRLMGDTVVTLPSFLCIILVLLALIFIKIFHKLWWAPTRIQKFMASQGISGPSYRLIHGNNKEISNMLKEARSRPIRNLSHDVLSAVQPHIHSWIKSYGKNFLQWYGLQPVLVIAEPELCKEILNNKDRVYTKQKPNVYVKKLLGDSISMAEGEKWSKLRKLSNHAFHGDNLKSMIPDMIASSKTMLEGWKKHEGKEIEVYEQFRIFTSEVISRTAFGSCYLEGKNIFDMLMKLSSVIFRNSHKVRVPGISKVYKTSDEKESEKLEKGIRDSIIKIFKKRERETVSGDEDSYGRDFLGMLLKAHHGANVKQRISVDELVEECKTFYFAGQDTTNSLLVWTVFLLALYPDWQEEARKEVLQLFGKETPNADGLAKLKTMSMIINESLRLYPPVISLVRKVDKEVRLGNLIVPANVELLVPNLAIHHEPQFWGQDVKLFKPERFSEGVANATNNNMAAFLPFGMGPRTCVGLNFATIEAKIALSMILQRYSFTLSPAYVHSPFQFLTVRPLHGLQVILHSL</sequence>
<dbReference type="InterPro" id="IPR036396">
    <property type="entry name" value="Cyt_P450_sf"/>
</dbReference>
<dbReference type="GO" id="GO:0016705">
    <property type="term" value="F:oxidoreductase activity, acting on paired donors, with incorporation or reduction of molecular oxygen"/>
    <property type="evidence" value="ECO:0007669"/>
    <property type="project" value="InterPro"/>
</dbReference>
<feature type="binding site" description="axial binding residue" evidence="11">
    <location>
        <position position="468"/>
    </location>
    <ligand>
        <name>heme</name>
        <dbReference type="ChEBI" id="CHEBI:30413"/>
    </ligand>
    <ligandPart>
        <name>Fe</name>
        <dbReference type="ChEBI" id="CHEBI:18248"/>
    </ligandPart>
</feature>
<feature type="transmembrane region" description="Helical" evidence="13">
    <location>
        <begin position="12"/>
        <end position="31"/>
    </location>
</feature>
<comment type="subcellular location">
    <subcellularLocation>
        <location evidence="1">Membrane</location>
        <topology evidence="1">Single-pass membrane protein</topology>
    </subcellularLocation>
</comment>
<keyword evidence="10 13" id="KW-0472">Membrane</keyword>
<dbReference type="GO" id="GO:0020037">
    <property type="term" value="F:heme binding"/>
    <property type="evidence" value="ECO:0007669"/>
    <property type="project" value="InterPro"/>
</dbReference>
<keyword evidence="9 12" id="KW-0503">Monooxygenase</keyword>
<dbReference type="PANTHER" id="PTHR24282">
    <property type="entry name" value="CYTOCHROME P450 FAMILY MEMBER"/>
    <property type="match status" value="1"/>
</dbReference>
<evidence type="ECO:0000256" key="6">
    <source>
        <dbReference type="ARBA" id="ARBA00022989"/>
    </source>
</evidence>
<evidence type="ECO:0000256" key="11">
    <source>
        <dbReference type="PIRSR" id="PIRSR602401-1"/>
    </source>
</evidence>
<evidence type="ECO:0000256" key="5">
    <source>
        <dbReference type="ARBA" id="ARBA00022723"/>
    </source>
</evidence>
<dbReference type="Pfam" id="PF00067">
    <property type="entry name" value="p450"/>
    <property type="match status" value="1"/>
</dbReference>
<dbReference type="GO" id="GO:0004497">
    <property type="term" value="F:monooxygenase activity"/>
    <property type="evidence" value="ECO:0007669"/>
    <property type="project" value="UniProtKB-KW"/>
</dbReference>
<evidence type="ECO:0000256" key="3">
    <source>
        <dbReference type="ARBA" id="ARBA00022617"/>
    </source>
</evidence>
<evidence type="ECO:0000256" key="1">
    <source>
        <dbReference type="ARBA" id="ARBA00004167"/>
    </source>
</evidence>
<comment type="cofactor">
    <cofactor evidence="11">
        <name>heme</name>
        <dbReference type="ChEBI" id="CHEBI:30413"/>
    </cofactor>
</comment>
<dbReference type="GO" id="GO:0016020">
    <property type="term" value="C:membrane"/>
    <property type="evidence" value="ECO:0007669"/>
    <property type="project" value="UniProtKB-SubCell"/>
</dbReference>
<keyword evidence="5 11" id="KW-0479">Metal-binding</keyword>
<evidence type="ECO:0000256" key="4">
    <source>
        <dbReference type="ARBA" id="ARBA00022692"/>
    </source>
</evidence>
<name>A0AAW1XFR9_RUBAR</name>
<comment type="caution">
    <text evidence="14">The sequence shown here is derived from an EMBL/GenBank/DDBJ whole genome shotgun (WGS) entry which is preliminary data.</text>
</comment>
<keyword evidence="4 13" id="KW-0812">Transmembrane</keyword>
<evidence type="ECO:0000256" key="8">
    <source>
        <dbReference type="ARBA" id="ARBA00023004"/>
    </source>
</evidence>
<dbReference type="PANTHER" id="PTHR24282:SF20">
    <property type="entry name" value="CYTOCHROME P450 CYP749A22-LIKE"/>
    <property type="match status" value="1"/>
</dbReference>
<organism evidence="14 15">
    <name type="scientific">Rubus argutus</name>
    <name type="common">Southern blackberry</name>
    <dbReference type="NCBI Taxonomy" id="59490"/>
    <lineage>
        <taxon>Eukaryota</taxon>
        <taxon>Viridiplantae</taxon>
        <taxon>Streptophyta</taxon>
        <taxon>Embryophyta</taxon>
        <taxon>Tracheophyta</taxon>
        <taxon>Spermatophyta</taxon>
        <taxon>Magnoliopsida</taxon>
        <taxon>eudicotyledons</taxon>
        <taxon>Gunneridae</taxon>
        <taxon>Pentapetalae</taxon>
        <taxon>rosids</taxon>
        <taxon>fabids</taxon>
        <taxon>Rosales</taxon>
        <taxon>Rosaceae</taxon>
        <taxon>Rosoideae</taxon>
        <taxon>Rosoideae incertae sedis</taxon>
        <taxon>Rubus</taxon>
    </lineage>
</organism>
<dbReference type="SUPFAM" id="SSF48264">
    <property type="entry name" value="Cytochrome P450"/>
    <property type="match status" value="1"/>
</dbReference>
<keyword evidence="8 11" id="KW-0408">Iron</keyword>
<keyword evidence="6 13" id="KW-1133">Transmembrane helix</keyword>
<dbReference type="InterPro" id="IPR001128">
    <property type="entry name" value="Cyt_P450"/>
</dbReference>
<keyword evidence="7 12" id="KW-0560">Oxidoreductase</keyword>
<evidence type="ECO:0000313" key="15">
    <source>
        <dbReference type="Proteomes" id="UP001457282"/>
    </source>
</evidence>
<evidence type="ECO:0000256" key="13">
    <source>
        <dbReference type="SAM" id="Phobius"/>
    </source>
</evidence>
<evidence type="ECO:0000256" key="7">
    <source>
        <dbReference type="ARBA" id="ARBA00023002"/>
    </source>
</evidence>
<evidence type="ECO:0000256" key="2">
    <source>
        <dbReference type="ARBA" id="ARBA00010617"/>
    </source>
</evidence>
<dbReference type="InterPro" id="IPR017972">
    <property type="entry name" value="Cyt_P450_CS"/>
</dbReference>
<evidence type="ECO:0000256" key="10">
    <source>
        <dbReference type="ARBA" id="ARBA00023136"/>
    </source>
</evidence>
<evidence type="ECO:0000256" key="9">
    <source>
        <dbReference type="ARBA" id="ARBA00023033"/>
    </source>
</evidence>
<evidence type="ECO:0000313" key="14">
    <source>
        <dbReference type="EMBL" id="KAK9934979.1"/>
    </source>
</evidence>
<keyword evidence="3 11" id="KW-0349">Heme</keyword>
<gene>
    <name evidence="14" type="ORF">M0R45_022098</name>
</gene>
<dbReference type="Proteomes" id="UP001457282">
    <property type="component" value="Unassembled WGS sequence"/>
</dbReference>
<keyword evidence="15" id="KW-1185">Reference proteome</keyword>
<comment type="similarity">
    <text evidence="2 12">Belongs to the cytochrome P450 family.</text>
</comment>
<dbReference type="InterPro" id="IPR002401">
    <property type="entry name" value="Cyt_P450_E_grp-I"/>
</dbReference>
<dbReference type="PRINTS" id="PR00385">
    <property type="entry name" value="P450"/>
</dbReference>
<dbReference type="EMBL" id="JBEDUW010000004">
    <property type="protein sequence ID" value="KAK9934979.1"/>
    <property type="molecule type" value="Genomic_DNA"/>
</dbReference>
<dbReference type="Gene3D" id="1.10.630.10">
    <property type="entry name" value="Cytochrome P450"/>
    <property type="match status" value="1"/>
</dbReference>